<comment type="subcellular location">
    <subcellularLocation>
        <location evidence="9">Cytoplasm</location>
    </subcellularLocation>
</comment>
<dbReference type="EMBL" id="CP046996">
    <property type="protein sequence ID" value="QHA01960.1"/>
    <property type="molecule type" value="Genomic_DNA"/>
</dbReference>
<keyword evidence="6 9" id="KW-0227">DNA damage</keyword>
<evidence type="ECO:0000256" key="8">
    <source>
        <dbReference type="ARBA" id="ARBA00049348"/>
    </source>
</evidence>
<evidence type="ECO:0000256" key="5">
    <source>
        <dbReference type="ARBA" id="ARBA00022679"/>
    </source>
</evidence>
<proteinExistence type="inferred from homology"/>
<name>A0A857DKR4_9FIRM</name>
<keyword evidence="7 9" id="KW-0234">DNA repair</keyword>
<dbReference type="EC" id="2.1.1.63" evidence="9"/>
<dbReference type="FunFam" id="1.10.10.10:FF:000214">
    <property type="entry name" value="Methylated-DNA--protein-cysteine methyltransferase"/>
    <property type="match status" value="1"/>
</dbReference>
<feature type="active site" description="Nucleophile; methyl group acceptor" evidence="9">
    <location>
        <position position="159"/>
    </location>
</feature>
<evidence type="ECO:0000256" key="4">
    <source>
        <dbReference type="ARBA" id="ARBA00022603"/>
    </source>
</evidence>
<dbReference type="PROSITE" id="PS00374">
    <property type="entry name" value="MGMT"/>
    <property type="match status" value="1"/>
</dbReference>
<evidence type="ECO:0000256" key="2">
    <source>
        <dbReference type="ARBA" id="ARBA00008711"/>
    </source>
</evidence>
<evidence type="ECO:0000256" key="1">
    <source>
        <dbReference type="ARBA" id="ARBA00001286"/>
    </source>
</evidence>
<protein>
    <recommendedName>
        <fullName evidence="9">Methylated-DNA--protein-cysteine methyltransferase</fullName>
        <ecNumber evidence="9">2.1.1.63</ecNumber>
    </recommendedName>
    <alternativeName>
        <fullName evidence="9">6-O-methylguanine-DNA methyltransferase</fullName>
        <shortName evidence="9">MGMT</shortName>
    </alternativeName>
    <alternativeName>
        <fullName evidence="9">O-6-methylguanine-DNA-alkyltransferase</fullName>
    </alternativeName>
</protein>
<keyword evidence="3 9" id="KW-0963">Cytoplasm</keyword>
<dbReference type="InterPro" id="IPR036217">
    <property type="entry name" value="MethylDNA_cys_MeTrfase_DNAb"/>
</dbReference>
<dbReference type="CDD" id="cd06445">
    <property type="entry name" value="ATase"/>
    <property type="match status" value="1"/>
</dbReference>
<dbReference type="Proteomes" id="UP000430508">
    <property type="component" value="Chromosome"/>
</dbReference>
<evidence type="ECO:0000256" key="6">
    <source>
        <dbReference type="ARBA" id="ARBA00022763"/>
    </source>
</evidence>
<evidence type="ECO:0000256" key="7">
    <source>
        <dbReference type="ARBA" id="ARBA00023204"/>
    </source>
</evidence>
<comment type="miscellaneous">
    <text evidence="9">This enzyme catalyzes only one turnover and therefore is not strictly catalytic. According to one definition, an enzyme is a biocatalyst that acts repeatedly and over many reaction cycles.</text>
</comment>
<dbReference type="SUPFAM" id="SSF53155">
    <property type="entry name" value="Methylated DNA-protein cysteine methyltransferase domain"/>
    <property type="match status" value="1"/>
</dbReference>
<dbReference type="Gene3D" id="1.10.10.10">
    <property type="entry name" value="Winged helix-like DNA-binding domain superfamily/Winged helix DNA-binding domain"/>
    <property type="match status" value="1"/>
</dbReference>
<dbReference type="SUPFAM" id="SSF46767">
    <property type="entry name" value="Methylated DNA-protein cysteine methyltransferase, C-terminal domain"/>
    <property type="match status" value="1"/>
</dbReference>
<dbReference type="GO" id="GO:0032259">
    <property type="term" value="P:methylation"/>
    <property type="evidence" value="ECO:0007669"/>
    <property type="project" value="UniProtKB-KW"/>
</dbReference>
<dbReference type="Pfam" id="PF01035">
    <property type="entry name" value="DNA_binding_1"/>
    <property type="match status" value="1"/>
</dbReference>
<accession>A0A857DKR4</accession>
<dbReference type="InterPro" id="IPR036631">
    <property type="entry name" value="MGMT_N_sf"/>
</dbReference>
<dbReference type="PANTHER" id="PTHR10815">
    <property type="entry name" value="METHYLATED-DNA--PROTEIN-CYSTEINE METHYLTRANSFERASE"/>
    <property type="match status" value="1"/>
</dbReference>
<dbReference type="GO" id="GO:0006307">
    <property type="term" value="P:DNA alkylation repair"/>
    <property type="evidence" value="ECO:0007669"/>
    <property type="project" value="UniProtKB-UniRule"/>
</dbReference>
<dbReference type="GO" id="GO:0003908">
    <property type="term" value="F:methylated-DNA-[protein]-cysteine S-methyltransferase activity"/>
    <property type="evidence" value="ECO:0007669"/>
    <property type="project" value="UniProtKB-UniRule"/>
</dbReference>
<dbReference type="PANTHER" id="PTHR10815:SF5">
    <property type="entry name" value="METHYLATED-DNA--PROTEIN-CYSTEINE METHYLTRANSFERASE"/>
    <property type="match status" value="1"/>
</dbReference>
<dbReference type="NCBIfam" id="TIGR00589">
    <property type="entry name" value="ogt"/>
    <property type="match status" value="1"/>
</dbReference>
<sequence length="205" mass="22644">MTYTCTVNTPLGKMTAAAVQDKLSGLWFIGQKHYPAVTSEWTENREYPVFETLRRRLDFYFSGQEGQAWEEEQAASTERNAKGIMAGISVPKMDLYLAPVGTDFQKAVWEILLQIPYGKVITYGEIAQRIALARGLTTMSAQAVGSAVGHNPISILIPCHRVIGGNGKLTGYAGGLDKKKALLRLEGRFLLKNKVLCYNNLSTIK</sequence>
<reference evidence="11 12" key="1">
    <citation type="submission" date="2019-12" db="EMBL/GenBank/DDBJ databases">
        <title>Sequence classification of anaerobic respiratory reductive dehalogenases: First we see many, then we see few.</title>
        <authorList>
            <person name="Molenda O."/>
            <person name="Puentes Jacome L.A."/>
            <person name="Cao X."/>
            <person name="Nesbo C.L."/>
            <person name="Tang S."/>
            <person name="Morson N."/>
            <person name="Patron J."/>
            <person name="Lomheim L."/>
            <person name="Wishart D.S."/>
            <person name="Edwards E.A."/>
        </authorList>
    </citation>
    <scope>NUCLEOTIDE SEQUENCE [LARGE SCALE GENOMIC DNA]</scope>
    <source>
        <strain evidence="11 12">12DCA</strain>
    </source>
</reference>
<evidence type="ECO:0000313" key="12">
    <source>
        <dbReference type="Proteomes" id="UP000430508"/>
    </source>
</evidence>
<dbReference type="InterPro" id="IPR036388">
    <property type="entry name" value="WH-like_DNA-bd_sf"/>
</dbReference>
<dbReference type="GO" id="GO:0005737">
    <property type="term" value="C:cytoplasm"/>
    <property type="evidence" value="ECO:0007669"/>
    <property type="project" value="UniProtKB-SubCell"/>
</dbReference>
<gene>
    <name evidence="11" type="ORF">GQ588_12880</name>
</gene>
<evidence type="ECO:0000313" key="11">
    <source>
        <dbReference type="EMBL" id="QHA01960.1"/>
    </source>
</evidence>
<dbReference type="InterPro" id="IPR023546">
    <property type="entry name" value="MGMT"/>
</dbReference>
<dbReference type="InterPro" id="IPR014048">
    <property type="entry name" value="MethylDNA_cys_MeTrfase_DNA-bd"/>
</dbReference>
<feature type="domain" description="Methylated-DNA-[protein]-cysteine S-methyltransferase DNA binding" evidence="10">
    <location>
        <begin position="103"/>
        <end position="187"/>
    </location>
</feature>
<evidence type="ECO:0000256" key="9">
    <source>
        <dbReference type="HAMAP-Rule" id="MF_00772"/>
    </source>
</evidence>
<keyword evidence="4 9" id="KW-0489">Methyltransferase</keyword>
<dbReference type="Gene3D" id="3.30.160.70">
    <property type="entry name" value="Methylated DNA-protein cysteine methyltransferase domain"/>
    <property type="match status" value="1"/>
</dbReference>
<comment type="function">
    <text evidence="9">Involved in the cellular defense against the biological effects of O6-methylguanine (O6-MeG) and O4-methylthymine (O4-MeT) in DNA. Repairs the methylated nucleobase in DNA by stoichiometrically transferring the methyl group to a cysteine residue in the enzyme. This is a suicide reaction: the enzyme is irreversibly inactivated.</text>
</comment>
<dbReference type="HAMAP" id="MF_00772">
    <property type="entry name" value="OGT"/>
    <property type="match status" value="1"/>
</dbReference>
<dbReference type="InterPro" id="IPR001497">
    <property type="entry name" value="MethylDNA_cys_MeTrfase_AS"/>
</dbReference>
<evidence type="ECO:0000259" key="10">
    <source>
        <dbReference type="Pfam" id="PF01035"/>
    </source>
</evidence>
<dbReference type="AlphaFoldDB" id="A0A857DKR4"/>
<comment type="similarity">
    <text evidence="2 9">Belongs to the MGMT family.</text>
</comment>
<keyword evidence="5 9" id="KW-0808">Transferase</keyword>
<comment type="catalytic activity">
    <reaction evidence="1 9">
        <text>a 4-O-methyl-thymidine in DNA + L-cysteinyl-[protein] = a thymidine in DNA + S-methyl-L-cysteinyl-[protein]</text>
        <dbReference type="Rhea" id="RHEA:53428"/>
        <dbReference type="Rhea" id="RHEA-COMP:10131"/>
        <dbReference type="Rhea" id="RHEA-COMP:10132"/>
        <dbReference type="Rhea" id="RHEA-COMP:13555"/>
        <dbReference type="Rhea" id="RHEA-COMP:13556"/>
        <dbReference type="ChEBI" id="CHEBI:29950"/>
        <dbReference type="ChEBI" id="CHEBI:82612"/>
        <dbReference type="ChEBI" id="CHEBI:137386"/>
        <dbReference type="ChEBI" id="CHEBI:137387"/>
        <dbReference type="EC" id="2.1.1.63"/>
    </reaction>
</comment>
<comment type="catalytic activity">
    <reaction evidence="8 9">
        <text>a 6-O-methyl-2'-deoxyguanosine in DNA + L-cysteinyl-[protein] = S-methyl-L-cysteinyl-[protein] + a 2'-deoxyguanosine in DNA</text>
        <dbReference type="Rhea" id="RHEA:24000"/>
        <dbReference type="Rhea" id="RHEA-COMP:10131"/>
        <dbReference type="Rhea" id="RHEA-COMP:10132"/>
        <dbReference type="Rhea" id="RHEA-COMP:11367"/>
        <dbReference type="Rhea" id="RHEA-COMP:11368"/>
        <dbReference type="ChEBI" id="CHEBI:29950"/>
        <dbReference type="ChEBI" id="CHEBI:82612"/>
        <dbReference type="ChEBI" id="CHEBI:85445"/>
        <dbReference type="ChEBI" id="CHEBI:85448"/>
        <dbReference type="EC" id="2.1.1.63"/>
    </reaction>
</comment>
<organism evidence="11 12">
    <name type="scientific">Dehalobacter restrictus</name>
    <dbReference type="NCBI Taxonomy" id="55583"/>
    <lineage>
        <taxon>Bacteria</taxon>
        <taxon>Bacillati</taxon>
        <taxon>Bacillota</taxon>
        <taxon>Clostridia</taxon>
        <taxon>Eubacteriales</taxon>
        <taxon>Desulfitobacteriaceae</taxon>
        <taxon>Dehalobacter</taxon>
    </lineage>
</organism>
<evidence type="ECO:0000256" key="3">
    <source>
        <dbReference type="ARBA" id="ARBA00022490"/>
    </source>
</evidence>